<accession>T1GIJ5</accession>
<dbReference type="EMBL" id="CAQQ02389513">
    <property type="status" value="NOT_ANNOTATED_CDS"/>
    <property type="molecule type" value="Genomic_DNA"/>
</dbReference>
<dbReference type="AlphaFoldDB" id="T1GIJ5"/>
<keyword evidence="2" id="KW-1185">Reference proteome</keyword>
<reference evidence="2" key="1">
    <citation type="submission" date="2013-02" db="EMBL/GenBank/DDBJ databases">
        <authorList>
            <person name="Hughes D."/>
        </authorList>
    </citation>
    <scope>NUCLEOTIDE SEQUENCE</scope>
    <source>
        <strain>Durham</strain>
        <strain evidence="2">NC isolate 2 -- Noor lab</strain>
    </source>
</reference>
<name>T1GIJ5_MEGSC</name>
<sequence>MESNIVRLSGIMMVKKFKAGATKKLIVTEPLTEVFRYDQIEITINTIPPPMISKLYIAISRRSGQRTTFGRRQSYFMMTRITTA</sequence>
<proteinExistence type="predicted"/>
<evidence type="ECO:0000313" key="2">
    <source>
        <dbReference type="Proteomes" id="UP000015102"/>
    </source>
</evidence>
<organism evidence="1 2">
    <name type="scientific">Megaselia scalaris</name>
    <name type="common">Humpbacked fly</name>
    <name type="synonym">Phora scalaris</name>
    <dbReference type="NCBI Taxonomy" id="36166"/>
    <lineage>
        <taxon>Eukaryota</taxon>
        <taxon>Metazoa</taxon>
        <taxon>Ecdysozoa</taxon>
        <taxon>Arthropoda</taxon>
        <taxon>Hexapoda</taxon>
        <taxon>Insecta</taxon>
        <taxon>Pterygota</taxon>
        <taxon>Neoptera</taxon>
        <taxon>Endopterygota</taxon>
        <taxon>Diptera</taxon>
        <taxon>Brachycera</taxon>
        <taxon>Muscomorpha</taxon>
        <taxon>Platypezoidea</taxon>
        <taxon>Phoridae</taxon>
        <taxon>Megaseliini</taxon>
        <taxon>Megaselia</taxon>
    </lineage>
</organism>
<evidence type="ECO:0000313" key="1">
    <source>
        <dbReference type="EnsemblMetazoa" id="MESCA003274-PA"/>
    </source>
</evidence>
<protein>
    <submittedName>
        <fullName evidence="1">Uncharacterized protein</fullName>
    </submittedName>
</protein>
<dbReference type="EnsemblMetazoa" id="MESCA003274-RA">
    <property type="protein sequence ID" value="MESCA003274-PA"/>
    <property type="gene ID" value="MESCA003274"/>
</dbReference>
<dbReference type="HOGENOM" id="CLU_2530030_0_0_1"/>
<reference evidence="1" key="2">
    <citation type="submission" date="2015-06" db="UniProtKB">
        <authorList>
            <consortium name="EnsemblMetazoa"/>
        </authorList>
    </citation>
    <scope>IDENTIFICATION</scope>
</reference>
<dbReference type="Proteomes" id="UP000015102">
    <property type="component" value="Unassembled WGS sequence"/>
</dbReference>